<accession>A0ABW4KSB0</accession>
<organism evidence="1 2">
    <name type="scientific">Ottowia flava</name>
    <dbReference type="NCBI Taxonomy" id="2675430"/>
    <lineage>
        <taxon>Bacteria</taxon>
        <taxon>Pseudomonadati</taxon>
        <taxon>Pseudomonadota</taxon>
        <taxon>Betaproteobacteria</taxon>
        <taxon>Burkholderiales</taxon>
        <taxon>Comamonadaceae</taxon>
        <taxon>Ottowia</taxon>
    </lineage>
</organism>
<dbReference type="Proteomes" id="UP001597304">
    <property type="component" value="Unassembled WGS sequence"/>
</dbReference>
<keyword evidence="2" id="KW-1185">Reference proteome</keyword>
<sequence length="161" mass="17676">MNANALTPAYRDLLETVQRYDATVPAAHATRPEADWRLVHIALSDALIEQALEATENGQPALVDNRPAQDTAAIAAVVKASTAAQRIEQLRRRGHALVARVAGLDSALWAHPVRLLVHDRDLKLVADQQMPWHALIALRASTHLPAHTRQFQAWIDAACRG</sequence>
<evidence type="ECO:0000313" key="2">
    <source>
        <dbReference type="Proteomes" id="UP001597304"/>
    </source>
</evidence>
<name>A0ABW4KSB0_9BURK</name>
<protein>
    <submittedName>
        <fullName evidence="1">Uncharacterized protein</fullName>
    </submittedName>
</protein>
<dbReference type="RefSeq" id="WP_147911611.1">
    <property type="nucleotide sequence ID" value="NZ_JBHUEJ010000019.1"/>
</dbReference>
<reference evidence="2" key="1">
    <citation type="journal article" date="2019" name="Int. J. Syst. Evol. Microbiol.">
        <title>The Global Catalogue of Microorganisms (GCM) 10K type strain sequencing project: providing services to taxonomists for standard genome sequencing and annotation.</title>
        <authorList>
            <consortium name="The Broad Institute Genomics Platform"/>
            <consortium name="The Broad Institute Genome Sequencing Center for Infectious Disease"/>
            <person name="Wu L."/>
            <person name="Ma J."/>
        </authorList>
    </citation>
    <scope>NUCLEOTIDE SEQUENCE [LARGE SCALE GENOMIC DNA]</scope>
    <source>
        <strain evidence="2">LMG 29247</strain>
    </source>
</reference>
<evidence type="ECO:0000313" key="1">
    <source>
        <dbReference type="EMBL" id="MFD1710870.1"/>
    </source>
</evidence>
<gene>
    <name evidence="1" type="ORF">ACFSF0_09660</name>
</gene>
<dbReference type="EMBL" id="JBHUEJ010000019">
    <property type="protein sequence ID" value="MFD1710870.1"/>
    <property type="molecule type" value="Genomic_DNA"/>
</dbReference>
<proteinExistence type="predicted"/>
<comment type="caution">
    <text evidence="1">The sequence shown here is derived from an EMBL/GenBank/DDBJ whole genome shotgun (WGS) entry which is preliminary data.</text>
</comment>